<organism evidence="3 4">
    <name type="scientific">Actinomadura fulvescens</name>
    <dbReference type="NCBI Taxonomy" id="46160"/>
    <lineage>
        <taxon>Bacteria</taxon>
        <taxon>Bacillati</taxon>
        <taxon>Actinomycetota</taxon>
        <taxon>Actinomycetes</taxon>
        <taxon>Streptosporangiales</taxon>
        <taxon>Thermomonosporaceae</taxon>
        <taxon>Actinomadura</taxon>
    </lineage>
</organism>
<accession>A0ABP6DBW3</accession>
<evidence type="ECO:0000259" key="2">
    <source>
        <dbReference type="PROSITE" id="PS50878"/>
    </source>
</evidence>
<feature type="region of interest" description="Disordered" evidence="1">
    <location>
        <begin position="1"/>
        <end position="20"/>
    </location>
</feature>
<evidence type="ECO:0000313" key="4">
    <source>
        <dbReference type="Proteomes" id="UP001501509"/>
    </source>
</evidence>
<dbReference type="InterPro" id="IPR043502">
    <property type="entry name" value="DNA/RNA_pol_sf"/>
</dbReference>
<evidence type="ECO:0000313" key="3">
    <source>
        <dbReference type="EMBL" id="GAA2637987.1"/>
    </source>
</evidence>
<dbReference type="InterPro" id="IPR000477">
    <property type="entry name" value="RT_dom"/>
</dbReference>
<dbReference type="CDD" id="cd01651">
    <property type="entry name" value="RT_G2_intron"/>
    <property type="match status" value="1"/>
</dbReference>
<dbReference type="NCBIfam" id="TIGR04416">
    <property type="entry name" value="group_II_RT_mat"/>
    <property type="match status" value="1"/>
</dbReference>
<keyword evidence="3" id="KW-0695">RNA-directed DNA polymerase</keyword>
<name>A0ABP6DBW3_9ACTN</name>
<dbReference type="SUPFAM" id="SSF56672">
    <property type="entry name" value="DNA/RNA polymerases"/>
    <property type="match status" value="1"/>
</dbReference>
<keyword evidence="4" id="KW-1185">Reference proteome</keyword>
<gene>
    <name evidence="3" type="primary">ltrA</name>
    <name evidence="3" type="ORF">GCM10010411_92300</name>
</gene>
<proteinExistence type="predicted"/>
<dbReference type="GO" id="GO:0003964">
    <property type="term" value="F:RNA-directed DNA polymerase activity"/>
    <property type="evidence" value="ECO:0007669"/>
    <property type="project" value="UniProtKB-KW"/>
</dbReference>
<dbReference type="Pfam" id="PF00078">
    <property type="entry name" value="RVT_1"/>
    <property type="match status" value="1"/>
</dbReference>
<reference evidence="4" key="1">
    <citation type="journal article" date="2019" name="Int. J. Syst. Evol. Microbiol.">
        <title>The Global Catalogue of Microorganisms (GCM) 10K type strain sequencing project: providing services to taxonomists for standard genome sequencing and annotation.</title>
        <authorList>
            <consortium name="The Broad Institute Genomics Platform"/>
            <consortium name="The Broad Institute Genome Sequencing Center for Infectious Disease"/>
            <person name="Wu L."/>
            <person name="Ma J."/>
        </authorList>
    </citation>
    <scope>NUCLEOTIDE SEQUENCE [LARGE SCALE GENOMIC DNA]</scope>
    <source>
        <strain evidence="4">JCM 6833</strain>
    </source>
</reference>
<dbReference type="PANTHER" id="PTHR34047:SF8">
    <property type="entry name" value="PROTEIN YKFC"/>
    <property type="match status" value="1"/>
</dbReference>
<keyword evidence="3" id="KW-0808">Transferase</keyword>
<dbReference type="EMBL" id="BAAATD010000024">
    <property type="protein sequence ID" value="GAA2637987.1"/>
    <property type="molecule type" value="Genomic_DNA"/>
</dbReference>
<dbReference type="PROSITE" id="PS50878">
    <property type="entry name" value="RT_POL"/>
    <property type="match status" value="1"/>
</dbReference>
<dbReference type="InterPro" id="IPR013597">
    <property type="entry name" value="Mat_intron_G2"/>
</dbReference>
<dbReference type="PANTHER" id="PTHR34047">
    <property type="entry name" value="NUCLEAR INTRON MATURASE 1, MITOCHONDRIAL-RELATED"/>
    <property type="match status" value="1"/>
</dbReference>
<protein>
    <submittedName>
        <fullName evidence="3">Group II intron reverse transcriptase/maturase</fullName>
    </submittedName>
</protein>
<sequence length="503" mass="57112">MGKGGSEIAREGTAMSGESGVDVPVAWPSVQVAEVRVRKMQTKLHRWAVADHGFRFDDVFNFVCDPATLVMAFERVAGNKGARTAGVDGIRAADVEASGAAAHLNLIRSALRAGAFEPVPVRERMIPKSGGKLRRLGIPTVTDRVVQAALKLVLEPIFEADFRPCSYGFRPNRRAHDAIAEIHLFGSQGYRWVLDADIEACFDRIDHAALMDRVRMRVKDKRVLALVKAFLKAGIMTELGERNETSSGTPQGGVLSPLLANIALSVLDDFAAEHWETAMATRRDRERRRQHGLGTWRLVRYADDFVIMVHGTRKHVEQLRGQVSEVLAPMGLVLSPAKTRIVHLADGFDFLGFRIVWRRKRGTDKWHVYTFIADKPVASLKRKIKALTQRLSHLDYKVALIQINRVLRGWANYFKHAVAKHTLQRLHTFVWWRVIRWVMHRHRMTWTAIRRRFRDPHGHWEPVDLDGITLFDLGRVPITRYRYRGNSIPSPWPEALNEPIPTA</sequence>
<dbReference type="InterPro" id="IPR030931">
    <property type="entry name" value="Group_II_RT_mat"/>
</dbReference>
<evidence type="ECO:0000256" key="1">
    <source>
        <dbReference type="SAM" id="MobiDB-lite"/>
    </source>
</evidence>
<dbReference type="Proteomes" id="UP001501509">
    <property type="component" value="Unassembled WGS sequence"/>
</dbReference>
<dbReference type="Pfam" id="PF08388">
    <property type="entry name" value="GIIM"/>
    <property type="match status" value="1"/>
</dbReference>
<keyword evidence="3" id="KW-0548">Nucleotidyltransferase</keyword>
<comment type="caution">
    <text evidence="3">The sequence shown here is derived from an EMBL/GenBank/DDBJ whole genome shotgun (WGS) entry which is preliminary data.</text>
</comment>
<feature type="domain" description="Reverse transcriptase" evidence="2">
    <location>
        <begin position="107"/>
        <end position="355"/>
    </location>
</feature>
<dbReference type="InterPro" id="IPR051083">
    <property type="entry name" value="GrpII_Intron_Splice-Mob/Def"/>
</dbReference>